<dbReference type="InterPro" id="IPR051795">
    <property type="entry name" value="Glycosyl_Hydrlase_43"/>
</dbReference>
<name>A0ABT6YJY6_9BACT</name>
<evidence type="ECO:0000256" key="2">
    <source>
        <dbReference type="ARBA" id="ARBA00022801"/>
    </source>
</evidence>
<dbReference type="PANTHER" id="PTHR42812">
    <property type="entry name" value="BETA-XYLOSIDASE"/>
    <property type="match status" value="1"/>
</dbReference>
<dbReference type="Pfam" id="PF04616">
    <property type="entry name" value="Glyco_hydro_43"/>
    <property type="match status" value="1"/>
</dbReference>
<dbReference type="RefSeq" id="WP_283368740.1">
    <property type="nucleotide sequence ID" value="NZ_JASHID010000002.1"/>
</dbReference>
<dbReference type="Gene3D" id="2.115.10.20">
    <property type="entry name" value="Glycosyl hydrolase domain, family 43"/>
    <property type="match status" value="1"/>
</dbReference>
<feature type="signal peptide" evidence="5">
    <location>
        <begin position="1"/>
        <end position="17"/>
    </location>
</feature>
<dbReference type="Proteomes" id="UP001236569">
    <property type="component" value="Unassembled WGS sequence"/>
</dbReference>
<proteinExistence type="inferred from homology"/>
<keyword evidence="2 4" id="KW-0378">Hydrolase</keyword>
<dbReference type="CDD" id="cd08986">
    <property type="entry name" value="GH43-like"/>
    <property type="match status" value="1"/>
</dbReference>
<organism evidence="6 7">
    <name type="scientific">Flectobacillus longus</name>
    <dbReference type="NCBI Taxonomy" id="2984207"/>
    <lineage>
        <taxon>Bacteria</taxon>
        <taxon>Pseudomonadati</taxon>
        <taxon>Bacteroidota</taxon>
        <taxon>Cytophagia</taxon>
        <taxon>Cytophagales</taxon>
        <taxon>Flectobacillaceae</taxon>
        <taxon>Flectobacillus</taxon>
    </lineage>
</organism>
<dbReference type="SUPFAM" id="SSF75005">
    <property type="entry name" value="Arabinanase/levansucrase/invertase"/>
    <property type="match status" value="1"/>
</dbReference>
<dbReference type="InterPro" id="IPR023296">
    <property type="entry name" value="Glyco_hydro_beta-prop_sf"/>
</dbReference>
<dbReference type="PANTHER" id="PTHR42812:SF14">
    <property type="entry name" value="SECRETED PROTEIN"/>
    <property type="match status" value="1"/>
</dbReference>
<keyword evidence="5" id="KW-0732">Signal</keyword>
<comment type="similarity">
    <text evidence="1 4">Belongs to the glycosyl hydrolase 43 family.</text>
</comment>
<gene>
    <name evidence="6" type="ORF">QM480_03845</name>
</gene>
<keyword evidence="7" id="KW-1185">Reference proteome</keyword>
<dbReference type="EMBL" id="JASHID010000002">
    <property type="protein sequence ID" value="MDI9863443.1"/>
    <property type="molecule type" value="Genomic_DNA"/>
</dbReference>
<dbReference type="InterPro" id="IPR006710">
    <property type="entry name" value="Glyco_hydro_43"/>
</dbReference>
<evidence type="ECO:0000313" key="7">
    <source>
        <dbReference type="Proteomes" id="UP001236569"/>
    </source>
</evidence>
<protein>
    <submittedName>
        <fullName evidence="6">Family 43 glycosylhydrolase</fullName>
    </submittedName>
</protein>
<sequence>MKKTFFLLLAISWQVVAQEAKFSNPIAPVTNIELTVPKEVKPIFDYWLRDTYIMLGPDGTYYLTGTTAMPNRVFPNGNIHCWDYNDGLYMWKSKDLKNWTPMGLIWSFEKDAADWQKQGKPIKEGAKSLNNDPLEGQYRALWAPELHYIKSQKKWMIVTCINGGAGSFILESISGKPEGPYKNIAGNTTKPIYGNIDASLFEDDNGEVYVVAHNHFIAKMNKDLSDLDEPYQKIKETPYNPEPYIEGVFMTKHHGKYILIQTVWSVRTGENEFTYLPVDKKTGNALHSYDVVIAEADSPYGPFNERYPAILQGGHNNLFVDKKGDWWSTTFFNPRGEMGKEFKITCRPGLVPVKWVNNKLQPDHARAKKFYGHK</sequence>
<keyword evidence="3 4" id="KW-0326">Glycosidase</keyword>
<evidence type="ECO:0000256" key="4">
    <source>
        <dbReference type="RuleBase" id="RU361187"/>
    </source>
</evidence>
<evidence type="ECO:0000313" key="6">
    <source>
        <dbReference type="EMBL" id="MDI9863443.1"/>
    </source>
</evidence>
<evidence type="ECO:0000256" key="3">
    <source>
        <dbReference type="ARBA" id="ARBA00023295"/>
    </source>
</evidence>
<evidence type="ECO:0000256" key="5">
    <source>
        <dbReference type="SAM" id="SignalP"/>
    </source>
</evidence>
<evidence type="ECO:0000256" key="1">
    <source>
        <dbReference type="ARBA" id="ARBA00009865"/>
    </source>
</evidence>
<feature type="chain" id="PRO_5047098995" evidence="5">
    <location>
        <begin position="18"/>
        <end position="374"/>
    </location>
</feature>
<comment type="caution">
    <text evidence="6">The sequence shown here is derived from an EMBL/GenBank/DDBJ whole genome shotgun (WGS) entry which is preliminary data.</text>
</comment>
<accession>A0ABT6YJY6</accession>
<reference evidence="6 7" key="1">
    <citation type="submission" date="2023-05" db="EMBL/GenBank/DDBJ databases">
        <title>Novel species of genus Flectobacillus isolated from stream in China.</title>
        <authorList>
            <person name="Lu H."/>
        </authorList>
    </citation>
    <scope>NUCLEOTIDE SEQUENCE [LARGE SCALE GENOMIC DNA]</scope>
    <source>
        <strain evidence="6 7">DC10W</strain>
    </source>
</reference>